<dbReference type="GO" id="GO:0005730">
    <property type="term" value="C:nucleolus"/>
    <property type="evidence" value="ECO:0007669"/>
    <property type="project" value="UniProtKB-SubCell"/>
</dbReference>
<dbReference type="AlphaFoldDB" id="A0AAD1ZAG1"/>
<dbReference type="EMBL" id="OU503043">
    <property type="protein sequence ID" value="CAI9766142.1"/>
    <property type="molecule type" value="Genomic_DNA"/>
</dbReference>
<evidence type="ECO:0000256" key="2">
    <source>
        <dbReference type="ARBA" id="ARBA00009430"/>
    </source>
</evidence>
<evidence type="ECO:0000313" key="7">
    <source>
        <dbReference type="Proteomes" id="UP000834106"/>
    </source>
</evidence>
<proteinExistence type="inferred from homology"/>
<evidence type="ECO:0000256" key="4">
    <source>
        <dbReference type="ARBA" id="ARBA00023163"/>
    </source>
</evidence>
<comment type="subcellular location">
    <subcellularLocation>
        <location evidence="1">Nucleus</location>
        <location evidence="1">Nucleolus</location>
    </subcellularLocation>
</comment>
<name>A0AAD1ZAG1_9LAMI</name>
<dbReference type="GO" id="GO:0006351">
    <property type="term" value="P:DNA-templated transcription"/>
    <property type="evidence" value="ECO:0007669"/>
    <property type="project" value="InterPro"/>
</dbReference>
<dbReference type="Proteomes" id="UP000834106">
    <property type="component" value="Chromosome 8"/>
</dbReference>
<sequence length="126" mass="14546">MKKKKKEQIDVKVRTVSEKKDKVPPIIGYFPSGYNPIKNHSELEATVKVCRNVKKSNRLQMVVSTYGSQVDFVGTNYSGEATALQLCKQALGVLVKDTQTLRYLDWKQKLEWQTNLKVNSWTKIRR</sequence>
<dbReference type="GO" id="GO:0000428">
    <property type="term" value="C:DNA-directed RNA polymerase complex"/>
    <property type="evidence" value="ECO:0007669"/>
    <property type="project" value="UniProtKB-KW"/>
</dbReference>
<dbReference type="InterPro" id="IPR009668">
    <property type="entry name" value="RNA_pol-assoc_fac_A49-like"/>
</dbReference>
<evidence type="ECO:0000256" key="5">
    <source>
        <dbReference type="ARBA" id="ARBA00023242"/>
    </source>
</evidence>
<evidence type="ECO:0000313" key="6">
    <source>
        <dbReference type="EMBL" id="CAI9766142.1"/>
    </source>
</evidence>
<reference evidence="6" key="1">
    <citation type="submission" date="2023-05" db="EMBL/GenBank/DDBJ databases">
        <authorList>
            <person name="Huff M."/>
        </authorList>
    </citation>
    <scope>NUCLEOTIDE SEQUENCE</scope>
</reference>
<protein>
    <submittedName>
        <fullName evidence="6">Uncharacterized protein</fullName>
    </submittedName>
</protein>
<dbReference type="PANTHER" id="PTHR14440">
    <property type="entry name" value="DNA-DIRECTED RNA POLYMERASE I SUBUNIT RPA49"/>
    <property type="match status" value="1"/>
</dbReference>
<organism evidence="6 7">
    <name type="scientific">Fraxinus pennsylvanica</name>
    <dbReference type="NCBI Taxonomy" id="56036"/>
    <lineage>
        <taxon>Eukaryota</taxon>
        <taxon>Viridiplantae</taxon>
        <taxon>Streptophyta</taxon>
        <taxon>Embryophyta</taxon>
        <taxon>Tracheophyta</taxon>
        <taxon>Spermatophyta</taxon>
        <taxon>Magnoliopsida</taxon>
        <taxon>eudicotyledons</taxon>
        <taxon>Gunneridae</taxon>
        <taxon>Pentapetalae</taxon>
        <taxon>asterids</taxon>
        <taxon>lamiids</taxon>
        <taxon>Lamiales</taxon>
        <taxon>Oleaceae</taxon>
        <taxon>Oleeae</taxon>
        <taxon>Fraxinus</taxon>
    </lineage>
</organism>
<comment type="similarity">
    <text evidence="2">Belongs to the eukaryotic RPA49/POLR1E RNA polymerase subunit family.</text>
</comment>
<evidence type="ECO:0000256" key="1">
    <source>
        <dbReference type="ARBA" id="ARBA00004604"/>
    </source>
</evidence>
<keyword evidence="3" id="KW-0240">DNA-directed RNA polymerase</keyword>
<keyword evidence="7" id="KW-1185">Reference proteome</keyword>
<gene>
    <name evidence="6" type="ORF">FPE_LOCUS13572</name>
</gene>
<evidence type="ECO:0000256" key="3">
    <source>
        <dbReference type="ARBA" id="ARBA00022478"/>
    </source>
</evidence>
<accession>A0AAD1ZAG1</accession>
<keyword evidence="5" id="KW-0539">Nucleus</keyword>
<keyword evidence="4" id="KW-0804">Transcription</keyword>
<dbReference type="GO" id="GO:0003677">
    <property type="term" value="F:DNA binding"/>
    <property type="evidence" value="ECO:0007669"/>
    <property type="project" value="InterPro"/>
</dbReference>